<keyword evidence="3" id="KW-0813">Transport</keyword>
<protein>
    <recommendedName>
        <fullName evidence="11">ABC transporter domain-containing protein</fullName>
    </recommendedName>
</protein>
<keyword evidence="6" id="KW-0067">ATP-binding</keyword>
<dbReference type="InterPro" id="IPR003593">
    <property type="entry name" value="AAA+_ATPase"/>
</dbReference>
<dbReference type="EMBL" id="ASGP02000005">
    <property type="protein sequence ID" value="KAH9505910.1"/>
    <property type="molecule type" value="Genomic_DNA"/>
</dbReference>
<proteinExistence type="inferred from homology"/>
<reference evidence="12" key="1">
    <citation type="submission" date="2013-05" db="EMBL/GenBank/DDBJ databases">
        <authorList>
            <person name="Yim A.K.Y."/>
            <person name="Chan T.F."/>
            <person name="Ji K.M."/>
            <person name="Liu X.Y."/>
            <person name="Zhou J.W."/>
            <person name="Li R.Q."/>
            <person name="Yang K.Y."/>
            <person name="Li J."/>
            <person name="Li M."/>
            <person name="Law P.T.W."/>
            <person name="Wu Y.L."/>
            <person name="Cai Z.L."/>
            <person name="Qin H."/>
            <person name="Bao Y."/>
            <person name="Leung R.K.K."/>
            <person name="Ng P.K.S."/>
            <person name="Zou J."/>
            <person name="Zhong X.J."/>
            <person name="Ran P.X."/>
            <person name="Zhong N.S."/>
            <person name="Liu Z.G."/>
            <person name="Tsui S.K.W."/>
        </authorList>
    </citation>
    <scope>NUCLEOTIDE SEQUENCE</scope>
    <source>
        <strain evidence="12">Derf</strain>
        <tissue evidence="12">Whole organism</tissue>
    </source>
</reference>
<dbReference type="GO" id="GO:0016887">
    <property type="term" value="F:ATP hydrolysis activity"/>
    <property type="evidence" value="ECO:0007669"/>
    <property type="project" value="InterPro"/>
</dbReference>
<dbReference type="GO" id="GO:0005886">
    <property type="term" value="C:plasma membrane"/>
    <property type="evidence" value="ECO:0007669"/>
    <property type="project" value="TreeGrafter"/>
</dbReference>
<dbReference type="PANTHER" id="PTHR48041:SF63">
    <property type="entry name" value="EARLY GENE AT 23, ISOFORM C"/>
    <property type="match status" value="1"/>
</dbReference>
<dbReference type="AlphaFoldDB" id="A0A922HTV2"/>
<evidence type="ECO:0000256" key="7">
    <source>
        <dbReference type="ARBA" id="ARBA00022989"/>
    </source>
</evidence>
<keyword evidence="13" id="KW-1185">Reference proteome</keyword>
<comment type="similarity">
    <text evidence="2">Belongs to the ABC transporter superfamily. ABCG family. Eye pigment precursor importer (TC 3.A.1.204) subfamily.</text>
</comment>
<dbReference type="Pfam" id="PF01061">
    <property type="entry name" value="ABC2_membrane"/>
    <property type="match status" value="1"/>
</dbReference>
<feature type="region of interest" description="Disordered" evidence="9">
    <location>
        <begin position="369"/>
        <end position="418"/>
    </location>
</feature>
<dbReference type="SMART" id="SM00382">
    <property type="entry name" value="AAA"/>
    <property type="match status" value="1"/>
</dbReference>
<keyword evidence="5" id="KW-0547">Nucleotide-binding</keyword>
<evidence type="ECO:0000259" key="11">
    <source>
        <dbReference type="PROSITE" id="PS50893"/>
    </source>
</evidence>
<dbReference type="CDD" id="cd03213">
    <property type="entry name" value="ABCG_EPDR"/>
    <property type="match status" value="1"/>
</dbReference>
<dbReference type="FunFam" id="3.40.50.300:FF:001276">
    <property type="entry name" value="Uncharacterized protein, isoform A"/>
    <property type="match status" value="1"/>
</dbReference>
<keyword evidence="7 10" id="KW-1133">Transmembrane helix</keyword>
<dbReference type="PROSITE" id="PS50893">
    <property type="entry name" value="ABC_TRANSPORTER_2"/>
    <property type="match status" value="1"/>
</dbReference>
<feature type="transmembrane region" description="Helical" evidence="10">
    <location>
        <begin position="484"/>
        <end position="503"/>
    </location>
</feature>
<evidence type="ECO:0000313" key="12">
    <source>
        <dbReference type="EMBL" id="KAH9505910.1"/>
    </source>
</evidence>
<dbReference type="InterPro" id="IPR017871">
    <property type="entry name" value="ABC_transporter-like_CS"/>
</dbReference>
<dbReference type="InterPro" id="IPR013525">
    <property type="entry name" value="ABC2_TM"/>
</dbReference>
<feature type="compositionally biased region" description="Basic and acidic residues" evidence="9">
    <location>
        <begin position="369"/>
        <end position="383"/>
    </location>
</feature>
<dbReference type="SUPFAM" id="SSF52540">
    <property type="entry name" value="P-loop containing nucleoside triphosphate hydrolases"/>
    <property type="match status" value="1"/>
</dbReference>
<sequence>MIIIIIHHHHHHHLHHDNETFLNIDDDCQVDDDFVVHDHHHHDDGLLHKPLNNNNYNEIELIFKQISHSIKYDHHCIKDCNNGGRSSTLSSSSSNYRSILSNIDGYASPGQILAIMGPSGSGKTTFLNILSGRTKPSISGDITMNGQSMNKQLRRRICYVLQQDIFFPNLTLKQTLMYTARLRLPESMMNNEKLTLVDKIIEELQLKNCENTIIGDICHRGLSGGEKKRANIACELLTNPSVLILDEPTSGLDSCTAHKLIQILKNFALKRKKTIVMSIHQPSSKMFYMLDNLLLLSNGQSAYFGNTHDVVPFFTRIGYCINIHYNPAEFILEKIKDNDCHLKIIDAAKELPKSPKILKKIDLQTIDVHDHPHHDDHHHDDDHHHHHHHHSSDYNHHKFPSDNDSGRSSWSDRSSTFSSNSYIRDECETKKNHNHHHSKIMANGEIEHSNNNKERKWPTTLWTQVKVLTERNFLEARHRMLSKLNWIQTIGLALVVGLLWFQIERKEDTMNDIRGWMFFATTYWMQFGLFQALLSFPPERQERSSGAYRLSAYYIAKMIGELPLTIALPTVFFIISYPMLGWTCFITAIYLWFFLIISIICAQSFGLFIGALCSNIEVSVTISALYSLSTMLFAGYYAAIPSWLSWTRYFSIIYYAFQNMQLIEFGGTNLRCSESLSKFQYCNQSLDKKSAYIPKFELESNLDLMNPDTKPLPIWFNTIILLLFLLLFRLMGYLVLRYSRKPTTC</sequence>
<dbReference type="GO" id="GO:0140359">
    <property type="term" value="F:ABC-type transporter activity"/>
    <property type="evidence" value="ECO:0007669"/>
    <property type="project" value="InterPro"/>
</dbReference>
<dbReference type="PANTHER" id="PTHR48041">
    <property type="entry name" value="ABC TRANSPORTER G FAMILY MEMBER 28"/>
    <property type="match status" value="1"/>
</dbReference>
<comment type="caution">
    <text evidence="12">The sequence shown here is derived from an EMBL/GenBank/DDBJ whole genome shotgun (WGS) entry which is preliminary data.</text>
</comment>
<dbReference type="Proteomes" id="UP000790347">
    <property type="component" value="Unassembled WGS sequence"/>
</dbReference>
<reference evidence="12" key="2">
    <citation type="journal article" date="2022" name="Res Sq">
        <title>Comparative Genomics Reveals Insights into the Divergent Evolution of Astigmatic Mites and Household Pest Adaptations.</title>
        <authorList>
            <person name="Xiong Q."/>
            <person name="Wan A.T.-Y."/>
            <person name="Liu X.-Y."/>
            <person name="Fung C.S.-H."/>
            <person name="Xiao X."/>
            <person name="Malainual N."/>
            <person name="Hou J."/>
            <person name="Wang L."/>
            <person name="Wang M."/>
            <person name="Yang K."/>
            <person name="Cui Y."/>
            <person name="Leung E."/>
            <person name="Nong W."/>
            <person name="Shin S.-K."/>
            <person name="Au S."/>
            <person name="Jeong K.Y."/>
            <person name="Chew F.T."/>
            <person name="Hui J."/>
            <person name="Leung T.F."/>
            <person name="Tungtrongchitr A."/>
            <person name="Zhong N."/>
            <person name="Liu Z."/>
            <person name="Tsui S."/>
        </authorList>
    </citation>
    <scope>NUCLEOTIDE SEQUENCE</scope>
    <source>
        <strain evidence="12">Derf</strain>
        <tissue evidence="12">Whole organism</tissue>
    </source>
</reference>
<feature type="compositionally biased region" description="Basic and acidic residues" evidence="9">
    <location>
        <begin position="391"/>
        <end position="405"/>
    </location>
</feature>
<evidence type="ECO:0000256" key="6">
    <source>
        <dbReference type="ARBA" id="ARBA00022840"/>
    </source>
</evidence>
<dbReference type="Pfam" id="PF00005">
    <property type="entry name" value="ABC_tran"/>
    <property type="match status" value="1"/>
</dbReference>
<evidence type="ECO:0000256" key="4">
    <source>
        <dbReference type="ARBA" id="ARBA00022692"/>
    </source>
</evidence>
<feature type="transmembrane region" description="Helical" evidence="10">
    <location>
        <begin position="554"/>
        <end position="577"/>
    </location>
</feature>
<feature type="domain" description="ABC transporter" evidence="11">
    <location>
        <begin position="84"/>
        <end position="323"/>
    </location>
</feature>
<keyword evidence="8 10" id="KW-0472">Membrane</keyword>
<evidence type="ECO:0000313" key="13">
    <source>
        <dbReference type="Proteomes" id="UP000790347"/>
    </source>
</evidence>
<organism evidence="12 13">
    <name type="scientific">Dermatophagoides farinae</name>
    <name type="common">American house dust mite</name>
    <dbReference type="NCBI Taxonomy" id="6954"/>
    <lineage>
        <taxon>Eukaryota</taxon>
        <taxon>Metazoa</taxon>
        <taxon>Ecdysozoa</taxon>
        <taxon>Arthropoda</taxon>
        <taxon>Chelicerata</taxon>
        <taxon>Arachnida</taxon>
        <taxon>Acari</taxon>
        <taxon>Acariformes</taxon>
        <taxon>Sarcoptiformes</taxon>
        <taxon>Astigmata</taxon>
        <taxon>Psoroptidia</taxon>
        <taxon>Analgoidea</taxon>
        <taxon>Pyroglyphidae</taxon>
        <taxon>Dermatophagoidinae</taxon>
        <taxon>Dermatophagoides</taxon>
    </lineage>
</organism>
<comment type="subcellular location">
    <subcellularLocation>
        <location evidence="1">Membrane</location>
        <topology evidence="1">Multi-pass membrane protein</topology>
    </subcellularLocation>
</comment>
<feature type="transmembrane region" description="Helical" evidence="10">
    <location>
        <begin position="624"/>
        <end position="644"/>
    </location>
</feature>
<evidence type="ECO:0000256" key="10">
    <source>
        <dbReference type="SAM" id="Phobius"/>
    </source>
</evidence>
<dbReference type="InterPro" id="IPR050352">
    <property type="entry name" value="ABCG_transporters"/>
</dbReference>
<evidence type="ECO:0000256" key="3">
    <source>
        <dbReference type="ARBA" id="ARBA00022448"/>
    </source>
</evidence>
<accession>A0A922HTV2</accession>
<dbReference type="GO" id="GO:0005524">
    <property type="term" value="F:ATP binding"/>
    <property type="evidence" value="ECO:0007669"/>
    <property type="project" value="UniProtKB-KW"/>
</dbReference>
<feature type="compositionally biased region" description="Low complexity" evidence="9">
    <location>
        <begin position="406"/>
        <end position="418"/>
    </location>
</feature>
<gene>
    <name evidence="12" type="ORF">DERF_010676</name>
</gene>
<dbReference type="InterPro" id="IPR003439">
    <property type="entry name" value="ABC_transporter-like_ATP-bd"/>
</dbReference>
<evidence type="ECO:0000256" key="8">
    <source>
        <dbReference type="ARBA" id="ARBA00023136"/>
    </source>
</evidence>
<evidence type="ECO:0000256" key="5">
    <source>
        <dbReference type="ARBA" id="ARBA00022741"/>
    </source>
</evidence>
<keyword evidence="4 10" id="KW-0812">Transmembrane</keyword>
<name>A0A922HTV2_DERFA</name>
<dbReference type="Gene3D" id="3.40.50.300">
    <property type="entry name" value="P-loop containing nucleotide triphosphate hydrolases"/>
    <property type="match status" value="1"/>
</dbReference>
<evidence type="ECO:0000256" key="2">
    <source>
        <dbReference type="ARBA" id="ARBA00005814"/>
    </source>
</evidence>
<evidence type="ECO:0000256" key="9">
    <source>
        <dbReference type="SAM" id="MobiDB-lite"/>
    </source>
</evidence>
<dbReference type="PROSITE" id="PS00211">
    <property type="entry name" value="ABC_TRANSPORTER_1"/>
    <property type="match status" value="1"/>
</dbReference>
<feature type="transmembrane region" description="Helical" evidence="10">
    <location>
        <begin position="714"/>
        <end position="736"/>
    </location>
</feature>
<dbReference type="InterPro" id="IPR027417">
    <property type="entry name" value="P-loop_NTPase"/>
</dbReference>
<feature type="transmembrane region" description="Helical" evidence="10">
    <location>
        <begin position="589"/>
        <end position="612"/>
    </location>
</feature>
<evidence type="ECO:0000256" key="1">
    <source>
        <dbReference type="ARBA" id="ARBA00004141"/>
    </source>
</evidence>